<feature type="domain" description="Barstar (barnase inhibitor)" evidence="2">
    <location>
        <begin position="26"/>
        <end position="110"/>
    </location>
</feature>
<comment type="caution">
    <text evidence="3">The sequence shown here is derived from an EMBL/GenBank/DDBJ whole genome shotgun (WGS) entry which is preliminary data.</text>
</comment>
<dbReference type="InterPro" id="IPR000468">
    <property type="entry name" value="Barstar"/>
</dbReference>
<gene>
    <name evidence="3" type="ORF">ALQ04_03513</name>
</gene>
<dbReference type="SUPFAM" id="SSF52038">
    <property type="entry name" value="Barstar-related"/>
    <property type="match status" value="1"/>
</dbReference>
<dbReference type="Pfam" id="PF01337">
    <property type="entry name" value="Barstar"/>
    <property type="match status" value="1"/>
</dbReference>
<evidence type="ECO:0000313" key="4">
    <source>
        <dbReference type="Proteomes" id="UP000277236"/>
    </source>
</evidence>
<comment type="similarity">
    <text evidence="1">Belongs to the barstar family.</text>
</comment>
<dbReference type="AlphaFoldDB" id="A0A3M4LMT8"/>
<evidence type="ECO:0000256" key="1">
    <source>
        <dbReference type="ARBA" id="ARBA00006845"/>
    </source>
</evidence>
<dbReference type="OrthoDB" id="7575400at2"/>
<evidence type="ECO:0000259" key="2">
    <source>
        <dbReference type="Pfam" id="PF01337"/>
    </source>
</evidence>
<reference evidence="3 4" key="1">
    <citation type="submission" date="2018-08" db="EMBL/GenBank/DDBJ databases">
        <title>Recombination of ecologically and evolutionarily significant loci maintains genetic cohesion in the Pseudomonas syringae species complex.</title>
        <authorList>
            <person name="Dillon M."/>
            <person name="Thakur S."/>
            <person name="Almeida R.N.D."/>
            <person name="Weir B.S."/>
            <person name="Guttman D.S."/>
        </authorList>
    </citation>
    <scope>NUCLEOTIDE SEQUENCE [LARGE SCALE GENOMIC DNA]</scope>
    <source>
        <strain evidence="3 4">ICMP 3353</strain>
    </source>
</reference>
<sequence>MTPFTFVDGVAAYDTSKVFYARLEPGISDSDYLLRAISALLWFPGYFGMNWNALYDCLRDFEWIPCTKVVLVHEALPKIPEAELKVYLEVLSDAVLDWREGEEHSFEVVFPESERSDIERFFAQA</sequence>
<evidence type="ECO:0000313" key="3">
    <source>
        <dbReference type="EMBL" id="RMQ42680.1"/>
    </source>
</evidence>
<dbReference type="Proteomes" id="UP000277236">
    <property type="component" value="Unassembled WGS sequence"/>
</dbReference>
<protein>
    <submittedName>
        <fullName evidence="3">Barnase inhibitor</fullName>
    </submittedName>
</protein>
<dbReference type="Gene3D" id="3.30.370.10">
    <property type="entry name" value="Barstar-like"/>
    <property type="match status" value="1"/>
</dbReference>
<name>A0A3M4LMT8_PSECI</name>
<dbReference type="InterPro" id="IPR035905">
    <property type="entry name" value="Barstar-like_sf"/>
</dbReference>
<proteinExistence type="inferred from homology"/>
<accession>A0A3M4LMT8</accession>
<dbReference type="RefSeq" id="WP_122317494.1">
    <property type="nucleotide sequence ID" value="NZ_RBRE01000079.1"/>
</dbReference>
<organism evidence="3 4">
    <name type="scientific">Pseudomonas cichorii</name>
    <dbReference type="NCBI Taxonomy" id="36746"/>
    <lineage>
        <taxon>Bacteria</taxon>
        <taxon>Pseudomonadati</taxon>
        <taxon>Pseudomonadota</taxon>
        <taxon>Gammaproteobacteria</taxon>
        <taxon>Pseudomonadales</taxon>
        <taxon>Pseudomonadaceae</taxon>
        <taxon>Pseudomonas</taxon>
    </lineage>
</organism>
<dbReference type="EMBL" id="RBRE01000079">
    <property type="protein sequence ID" value="RMQ42680.1"/>
    <property type="molecule type" value="Genomic_DNA"/>
</dbReference>